<dbReference type="Gene3D" id="3.90.1200.10">
    <property type="match status" value="1"/>
</dbReference>
<name>A0A4U1MGD3_9BACL</name>
<dbReference type="InterPro" id="IPR051678">
    <property type="entry name" value="AGP_Transferase"/>
</dbReference>
<organism evidence="2 3">
    <name type="scientific">Guptibacillus hwajinpoensis</name>
    <dbReference type="NCBI Taxonomy" id="208199"/>
    <lineage>
        <taxon>Bacteria</taxon>
        <taxon>Bacillati</taxon>
        <taxon>Bacillota</taxon>
        <taxon>Bacilli</taxon>
        <taxon>Bacillales</taxon>
        <taxon>Guptibacillaceae</taxon>
        <taxon>Guptibacillus</taxon>
    </lineage>
</organism>
<dbReference type="InterPro" id="IPR002575">
    <property type="entry name" value="Aminoglycoside_PTrfase"/>
</dbReference>
<feature type="domain" description="Aminoglycoside phosphotransferase" evidence="1">
    <location>
        <begin position="49"/>
        <end position="241"/>
    </location>
</feature>
<evidence type="ECO:0000259" key="1">
    <source>
        <dbReference type="Pfam" id="PF01636"/>
    </source>
</evidence>
<sequence length="313" mass="36542">MRRDNLSRISTNICFILIKRKTLLQTGCVKLREILQKYLKEKYGEFTPTRLVGGYTNDTYLINATCPQLVAKVGRLSNSDLKNEVNSLEITKEISVVPKIYDYIKKDGVQIIVMEYCEGINGQSILDHNDLETTKILYRVLGKTLSNSVHSLKFKPNLKPLNQCNIKEINLDLDFVPEILIQRTQKILNNVDDKENDWVLTHGDYGIHNVLFTKENSITVLDWEWAEWANPLIDVGWVCWFTKLHYPHHSDILNSIFINEYKIHSSVELSSDKLKAYCLYKVWKVLNKVTQAPEDVRQEWVRRLRWTLDTDLI</sequence>
<evidence type="ECO:0000313" key="3">
    <source>
        <dbReference type="Proteomes" id="UP000310541"/>
    </source>
</evidence>
<protein>
    <submittedName>
        <fullName evidence="2">Aminoglycoside phosphotransferase family protein</fullName>
    </submittedName>
</protein>
<dbReference type="GO" id="GO:0016740">
    <property type="term" value="F:transferase activity"/>
    <property type="evidence" value="ECO:0007669"/>
    <property type="project" value="UniProtKB-KW"/>
</dbReference>
<reference evidence="2 3" key="1">
    <citation type="submission" date="2019-04" db="EMBL/GenBank/DDBJ databases">
        <title>Genome sequence of Bacillus hwajinpoensis strain Y2.</title>
        <authorList>
            <person name="Fair J.L."/>
            <person name="Maclea K.S."/>
        </authorList>
    </citation>
    <scope>NUCLEOTIDE SEQUENCE [LARGE SCALE GENOMIC DNA]</scope>
    <source>
        <strain evidence="2 3">Y2</strain>
    </source>
</reference>
<evidence type="ECO:0000313" key="2">
    <source>
        <dbReference type="EMBL" id="TKD69396.1"/>
    </source>
</evidence>
<dbReference type="Proteomes" id="UP000310541">
    <property type="component" value="Unassembled WGS sequence"/>
</dbReference>
<dbReference type="AlphaFoldDB" id="A0A4U1MGD3"/>
<accession>A0A4U1MGD3</accession>
<dbReference type="PANTHER" id="PTHR21310">
    <property type="entry name" value="AMINOGLYCOSIDE PHOSPHOTRANSFERASE-RELATED-RELATED"/>
    <property type="match status" value="1"/>
</dbReference>
<keyword evidence="2" id="KW-0808">Transferase</keyword>
<dbReference type="InterPro" id="IPR011009">
    <property type="entry name" value="Kinase-like_dom_sf"/>
</dbReference>
<dbReference type="OrthoDB" id="2380134at2"/>
<proteinExistence type="predicted"/>
<dbReference type="SUPFAM" id="SSF56112">
    <property type="entry name" value="Protein kinase-like (PK-like)"/>
    <property type="match status" value="1"/>
</dbReference>
<dbReference type="EMBL" id="SWFM01000004">
    <property type="protein sequence ID" value="TKD69396.1"/>
    <property type="molecule type" value="Genomic_DNA"/>
</dbReference>
<dbReference type="Pfam" id="PF01636">
    <property type="entry name" value="APH"/>
    <property type="match status" value="1"/>
</dbReference>
<gene>
    <name evidence="2" type="ORF">FBF83_15525</name>
</gene>
<comment type="caution">
    <text evidence="2">The sequence shown here is derived from an EMBL/GenBank/DDBJ whole genome shotgun (WGS) entry which is preliminary data.</text>
</comment>